<organism evidence="1 2">
    <name type="scientific">Enterococcus faecalis</name>
    <name type="common">Streptococcus faecalis</name>
    <dbReference type="NCBI Taxonomy" id="1351"/>
    <lineage>
        <taxon>Bacteria</taxon>
        <taxon>Bacillati</taxon>
        <taxon>Bacillota</taxon>
        <taxon>Bacilli</taxon>
        <taxon>Lactobacillales</taxon>
        <taxon>Enterococcaceae</taxon>
        <taxon>Enterococcus</taxon>
    </lineage>
</organism>
<dbReference type="Proteomes" id="UP000305511">
    <property type="component" value="Unassembled WGS sequence"/>
</dbReference>
<name>A0A4U3L427_ENTFL</name>
<evidence type="ECO:0000313" key="2">
    <source>
        <dbReference type="Proteomes" id="UP000305511"/>
    </source>
</evidence>
<proteinExistence type="predicted"/>
<protein>
    <submittedName>
        <fullName evidence="1">Uncharacterized protein</fullName>
    </submittedName>
</protein>
<reference evidence="1 2" key="1">
    <citation type="submission" date="2019-02" db="EMBL/GenBank/DDBJ databases">
        <title>Bacteria dissemination in different level of health care in South Africa: the effectiveness of infections prevention and control.</title>
        <authorList>
            <person name="Shobo C."/>
            <person name="Amoako D.G."/>
            <person name="Allam M."/>
            <person name="Ismail A."/>
            <person name="Bester L.A."/>
            <person name="Essack S.Y."/>
        </authorList>
    </citation>
    <scope>NUCLEOTIDE SEQUENCE [LARGE SCALE GENOMIC DNA]</scope>
    <source>
        <strain evidence="1 2">2SIL2</strain>
    </source>
</reference>
<comment type="caution">
    <text evidence="1">The sequence shown here is derived from an EMBL/GenBank/DDBJ whole genome shotgun (WGS) entry which is preliminary data.</text>
</comment>
<sequence length="74" mass="8752">MFLNKRSGLTNRQIKEVCSRFNCKKNEFAVQKYQDGFLVAVNNKEYRVKFSEGIFSKIVYVKEVQRISKKVGRK</sequence>
<dbReference type="EMBL" id="SIYF01000453">
    <property type="protein sequence ID" value="TKK69069.1"/>
    <property type="molecule type" value="Genomic_DNA"/>
</dbReference>
<gene>
    <name evidence="1" type="ORF">EY666_15575</name>
</gene>
<evidence type="ECO:0000313" key="1">
    <source>
        <dbReference type="EMBL" id="TKK69069.1"/>
    </source>
</evidence>
<dbReference type="RefSeq" id="WP_010773678.1">
    <property type="nucleotide sequence ID" value="NZ_AP027297.1"/>
</dbReference>
<dbReference type="AlphaFoldDB" id="A0A4U3L427"/>
<accession>A0A4U3L427</accession>